<keyword evidence="3" id="KW-1185">Reference proteome</keyword>
<feature type="region of interest" description="Disordered" evidence="1">
    <location>
        <begin position="1"/>
        <end position="20"/>
    </location>
</feature>
<evidence type="ECO:0000313" key="3">
    <source>
        <dbReference type="Proteomes" id="UP001515943"/>
    </source>
</evidence>
<gene>
    <name evidence="2" type="ORF">FXN61_08830</name>
</gene>
<evidence type="ECO:0000256" key="1">
    <source>
        <dbReference type="SAM" id="MobiDB-lite"/>
    </source>
</evidence>
<protein>
    <submittedName>
        <fullName evidence="2">Uncharacterized protein</fullName>
    </submittedName>
</protein>
<proteinExistence type="predicted"/>
<dbReference type="EMBL" id="VSRL01000022">
    <property type="protein sequence ID" value="NKE56934.1"/>
    <property type="molecule type" value="Genomic_DNA"/>
</dbReference>
<dbReference type="RefSeq" id="WP_167972130.1">
    <property type="nucleotide sequence ID" value="NZ_VSRL01000022.1"/>
</dbReference>
<sequence length="73" mass="8077">MHRSRSRWGPTGKPPSTPEAELSKLAELAPKGEALYNPAYDKRFAIVNDPDEQAGSRPEVTGERQVGERRSSL</sequence>
<reference evidence="2 3" key="1">
    <citation type="submission" date="2019-08" db="EMBL/GenBank/DDBJ databases">
        <title>Lentzea from Indian Himalayas.</title>
        <authorList>
            <person name="Mandal S."/>
            <person name="Mallick Gupta A."/>
            <person name="Maiti P.K."/>
            <person name="Sarkar J."/>
            <person name="Mandal S."/>
        </authorList>
    </citation>
    <scope>NUCLEOTIDE SEQUENCE [LARGE SCALE GENOMIC DNA]</scope>
    <source>
        <strain evidence="2 3">PSKA42</strain>
    </source>
</reference>
<comment type="caution">
    <text evidence="2">The sequence shown here is derived from an EMBL/GenBank/DDBJ whole genome shotgun (WGS) entry which is preliminary data.</text>
</comment>
<accession>A0ABX1FDD7</accession>
<feature type="compositionally biased region" description="Basic and acidic residues" evidence="1">
    <location>
        <begin position="60"/>
        <end position="73"/>
    </location>
</feature>
<feature type="region of interest" description="Disordered" evidence="1">
    <location>
        <begin position="48"/>
        <end position="73"/>
    </location>
</feature>
<name>A0ABX1FDD7_9PSEU</name>
<dbReference type="Proteomes" id="UP001515943">
    <property type="component" value="Unassembled WGS sequence"/>
</dbReference>
<organism evidence="2 3">
    <name type="scientific">Lentzea indica</name>
    <dbReference type="NCBI Taxonomy" id="2604800"/>
    <lineage>
        <taxon>Bacteria</taxon>
        <taxon>Bacillati</taxon>
        <taxon>Actinomycetota</taxon>
        <taxon>Actinomycetes</taxon>
        <taxon>Pseudonocardiales</taxon>
        <taxon>Pseudonocardiaceae</taxon>
        <taxon>Lentzea</taxon>
    </lineage>
</organism>
<evidence type="ECO:0000313" key="2">
    <source>
        <dbReference type="EMBL" id="NKE56934.1"/>
    </source>
</evidence>